<keyword evidence="4" id="KW-1185">Reference proteome</keyword>
<evidence type="ECO:0000313" key="3">
    <source>
        <dbReference type="EMBL" id="QJR10140.1"/>
    </source>
</evidence>
<evidence type="ECO:0000256" key="2">
    <source>
        <dbReference type="ARBA" id="ARBA00023002"/>
    </source>
</evidence>
<dbReference type="Pfam" id="PF13561">
    <property type="entry name" value="adh_short_C2"/>
    <property type="match status" value="1"/>
</dbReference>
<gene>
    <name evidence="3" type="primary">kduD</name>
    <name evidence="3" type="ORF">DSM104443_01194</name>
</gene>
<name>A0A6M4GS30_9PROT</name>
<dbReference type="Gene3D" id="3.40.50.720">
    <property type="entry name" value="NAD(P)-binding Rossmann-like Domain"/>
    <property type="match status" value="1"/>
</dbReference>
<proteinExistence type="inferred from homology"/>
<reference evidence="3 4" key="1">
    <citation type="submission" date="2020-04" db="EMBL/GenBank/DDBJ databases">
        <title>Usitatibacter rugosus gen. nov., sp. nov. and Usitatibacter palustris sp. nov., novel members of Usitatibacteraceae fam. nov. within the order Nitrosomonadales isolated from soil.</title>
        <authorList>
            <person name="Huber K.J."/>
            <person name="Neumann-Schaal M."/>
            <person name="Geppert A."/>
            <person name="Luckner M."/>
            <person name="Wanner G."/>
            <person name="Overmann J."/>
        </authorList>
    </citation>
    <scope>NUCLEOTIDE SEQUENCE [LARGE SCALE GENOMIC DNA]</scope>
    <source>
        <strain evidence="3 4">0125_3</strain>
    </source>
</reference>
<dbReference type="KEGG" id="uru:DSM104443_01194"/>
<sequence>MKELFDLKDKVAFVPGGYGGLGGAVAEMLAEAGASVAIAGRSADKAKALAKELTAKGHKAIGLEVDAESVDSIRKATDAVASEFGRFDILANCVGKNREQKVAEVTEETFDEIYRTNLRSAMFFAQAAAKHQVAGGRGGKQVHLLSVRSMLGMKGYGYSAYCATKGALVMLVKQHAVELAQHGITVNGVAPTVVLTEAAKKWQSDPGRWEALLARIPLGRVGEPRDIAAAALYFCAPASDFVTGQVLYLDGGITATQ</sequence>
<dbReference type="PANTHER" id="PTHR42760:SF115">
    <property type="entry name" value="3-OXOACYL-[ACYL-CARRIER-PROTEIN] REDUCTASE FABG"/>
    <property type="match status" value="1"/>
</dbReference>
<dbReference type="EC" id="1.1.1.127" evidence="3"/>
<dbReference type="SUPFAM" id="SSF51735">
    <property type="entry name" value="NAD(P)-binding Rossmann-fold domains"/>
    <property type="match status" value="1"/>
</dbReference>
<evidence type="ECO:0000313" key="4">
    <source>
        <dbReference type="Proteomes" id="UP000501534"/>
    </source>
</evidence>
<dbReference type="InterPro" id="IPR036291">
    <property type="entry name" value="NAD(P)-bd_dom_sf"/>
</dbReference>
<dbReference type="Proteomes" id="UP000501534">
    <property type="component" value="Chromosome"/>
</dbReference>
<evidence type="ECO:0000256" key="1">
    <source>
        <dbReference type="ARBA" id="ARBA00006484"/>
    </source>
</evidence>
<dbReference type="FunFam" id="3.40.50.720:FF:000084">
    <property type="entry name" value="Short-chain dehydrogenase reductase"/>
    <property type="match status" value="1"/>
</dbReference>
<dbReference type="RefSeq" id="WP_171090438.1">
    <property type="nucleotide sequence ID" value="NZ_CP053069.1"/>
</dbReference>
<comment type="similarity">
    <text evidence="1">Belongs to the short-chain dehydrogenases/reductases (SDR) family.</text>
</comment>
<dbReference type="PANTHER" id="PTHR42760">
    <property type="entry name" value="SHORT-CHAIN DEHYDROGENASES/REDUCTASES FAMILY MEMBER"/>
    <property type="match status" value="1"/>
</dbReference>
<protein>
    <submittedName>
        <fullName evidence="3">2-dehydro-3-deoxy-D-gluconate 5-dehydrogenase</fullName>
        <ecNumber evidence="3">1.1.1.127</ecNumber>
    </submittedName>
</protein>
<dbReference type="GO" id="GO:0047001">
    <property type="term" value="F:2-dehydro-3-deoxy-D-gluconate 5-dehydrogenase activity"/>
    <property type="evidence" value="ECO:0007669"/>
    <property type="project" value="UniProtKB-EC"/>
</dbReference>
<accession>A0A6M4GS30</accession>
<dbReference type="EMBL" id="CP053069">
    <property type="protein sequence ID" value="QJR10140.1"/>
    <property type="molecule type" value="Genomic_DNA"/>
</dbReference>
<dbReference type="InterPro" id="IPR002347">
    <property type="entry name" value="SDR_fam"/>
</dbReference>
<keyword evidence="2 3" id="KW-0560">Oxidoreductase</keyword>
<dbReference type="PRINTS" id="PR00081">
    <property type="entry name" value="GDHRDH"/>
</dbReference>
<organism evidence="3 4">
    <name type="scientific">Usitatibacter rugosus</name>
    <dbReference type="NCBI Taxonomy" id="2732067"/>
    <lineage>
        <taxon>Bacteria</taxon>
        <taxon>Pseudomonadati</taxon>
        <taxon>Pseudomonadota</taxon>
        <taxon>Betaproteobacteria</taxon>
        <taxon>Nitrosomonadales</taxon>
        <taxon>Usitatibacteraceae</taxon>
        <taxon>Usitatibacter</taxon>
    </lineage>
</organism>
<dbReference type="AlphaFoldDB" id="A0A6M4GS30"/>